<proteinExistence type="predicted"/>
<comment type="caution">
    <text evidence="1">The sequence shown here is derived from an EMBL/GenBank/DDBJ whole genome shotgun (WGS) entry which is preliminary data.</text>
</comment>
<accession>A0A1G2I7C2</accession>
<name>A0A1G2I7C2_9BACT</name>
<reference evidence="1 2" key="1">
    <citation type="journal article" date="2016" name="Nat. Commun.">
        <title>Thousands of microbial genomes shed light on interconnected biogeochemical processes in an aquifer system.</title>
        <authorList>
            <person name="Anantharaman K."/>
            <person name="Brown C.T."/>
            <person name="Hug L.A."/>
            <person name="Sharon I."/>
            <person name="Castelle C.J."/>
            <person name="Probst A.J."/>
            <person name="Thomas B.C."/>
            <person name="Singh A."/>
            <person name="Wilkins M.J."/>
            <person name="Karaoz U."/>
            <person name="Brodie E.L."/>
            <person name="Williams K.H."/>
            <person name="Hubbard S.S."/>
            <person name="Banfield J.F."/>
        </authorList>
    </citation>
    <scope>NUCLEOTIDE SEQUENCE [LARGE SCALE GENOMIC DNA]</scope>
</reference>
<gene>
    <name evidence="1" type="ORF">A2904_01175</name>
</gene>
<dbReference type="AlphaFoldDB" id="A0A1G2I7C2"/>
<protein>
    <submittedName>
        <fullName evidence="1">Uncharacterized protein</fullName>
    </submittedName>
</protein>
<dbReference type="EMBL" id="MHOX01000031">
    <property type="protein sequence ID" value="OGZ70260.1"/>
    <property type="molecule type" value="Genomic_DNA"/>
</dbReference>
<evidence type="ECO:0000313" key="1">
    <source>
        <dbReference type="EMBL" id="OGZ70260.1"/>
    </source>
</evidence>
<organism evidence="1 2">
    <name type="scientific">Candidatus Staskawiczbacteria bacterium RIFCSPLOWO2_01_FULL_33_9</name>
    <dbReference type="NCBI Taxonomy" id="1802211"/>
    <lineage>
        <taxon>Bacteria</taxon>
        <taxon>Candidatus Staskawicziibacteriota</taxon>
    </lineage>
</organism>
<evidence type="ECO:0000313" key="2">
    <source>
        <dbReference type="Proteomes" id="UP000176308"/>
    </source>
</evidence>
<sequence length="123" mass="13476">MVIVLVVGFFLLNNYIYTQKQGNGGFPPAFGSPINFTVGQTVTLPDYADVTLVKINDSRCKQGVVCIWAGELSPEFIVTYGNELGENMQITLGTTNNKKITKNGYTFTLEKLTETTATIIVSK</sequence>
<dbReference type="Proteomes" id="UP000176308">
    <property type="component" value="Unassembled WGS sequence"/>
</dbReference>